<proteinExistence type="predicted"/>
<dbReference type="EMBL" id="OU342829">
    <property type="protein sequence ID" value="CAG7579760.1"/>
    <property type="molecule type" value="Genomic_DNA"/>
</dbReference>
<evidence type="ECO:0000313" key="1">
    <source>
        <dbReference type="EMBL" id="CAG7579760.1"/>
    </source>
</evidence>
<protein>
    <submittedName>
        <fullName evidence="1">Uncharacterized protein</fullName>
    </submittedName>
</protein>
<organism evidence="1">
    <name type="scientific">uncultured marine phage</name>
    <dbReference type="NCBI Taxonomy" id="707152"/>
    <lineage>
        <taxon>Viruses</taxon>
        <taxon>environmental samples</taxon>
    </lineage>
</organism>
<sequence>MGYRKTTKENTKHLSDREFAKKVRFRLKKRVGDNGKGKIFDPVGGIVSGANFKIDGQDDLPLLGRKCKLINFTDKEYFEPVINVDTKKEKSDKFLSELSKLTKKHGIQVESVGELFLTDDNGELGSVNFD</sequence>
<name>A0A8D9C8A8_9VIRU</name>
<accession>A0A8D9C8A8</accession>
<reference evidence="1" key="1">
    <citation type="submission" date="2021-06" db="EMBL/GenBank/DDBJ databases">
        <authorList>
            <person name="Gannon L."/>
            <person name="Redgwell R T."/>
            <person name="Michniewski S."/>
            <person name="Harrison D C."/>
            <person name="Millard A."/>
        </authorList>
    </citation>
    <scope>NUCLEOTIDE SEQUENCE</scope>
</reference>
<gene>
    <name evidence="1" type="ORF">SLAVMIC_00080</name>
</gene>